<gene>
    <name evidence="1" type="ORF">HK100_010477</name>
</gene>
<reference evidence="1" key="1">
    <citation type="submission" date="2020-05" db="EMBL/GenBank/DDBJ databases">
        <title>Phylogenomic resolution of chytrid fungi.</title>
        <authorList>
            <person name="Stajich J.E."/>
            <person name="Amses K."/>
            <person name="Simmons R."/>
            <person name="Seto K."/>
            <person name="Myers J."/>
            <person name="Bonds A."/>
            <person name="Quandt C.A."/>
            <person name="Barry K."/>
            <person name="Liu P."/>
            <person name="Grigoriev I."/>
            <person name="Longcore J.E."/>
            <person name="James T.Y."/>
        </authorList>
    </citation>
    <scope>NUCLEOTIDE SEQUENCE</scope>
    <source>
        <strain evidence="1">JEL0513</strain>
    </source>
</reference>
<evidence type="ECO:0000313" key="1">
    <source>
        <dbReference type="EMBL" id="KAJ3140100.1"/>
    </source>
</evidence>
<sequence>MSGQARFAWEHAIRGRRADVINGERVDRVLRVSLTFRGVRVDSAETVCNCEWNGLCDAKIVGGAVPDRLKNPNAVHAGMNRTSRK</sequence>
<keyword evidence="2" id="KW-1185">Reference proteome</keyword>
<dbReference type="InterPro" id="IPR037151">
    <property type="entry name" value="AlkB-like_sf"/>
</dbReference>
<dbReference type="Proteomes" id="UP001211907">
    <property type="component" value="Unassembled WGS sequence"/>
</dbReference>
<comment type="caution">
    <text evidence="1">The sequence shown here is derived from an EMBL/GenBank/DDBJ whole genome shotgun (WGS) entry which is preliminary data.</text>
</comment>
<accession>A0AAD5TBG5</accession>
<dbReference type="Gene3D" id="2.60.120.590">
    <property type="entry name" value="Alpha-ketoglutarate-dependent dioxygenase AlkB-like"/>
    <property type="match status" value="1"/>
</dbReference>
<name>A0AAD5TBG5_9FUNG</name>
<dbReference type="AlphaFoldDB" id="A0AAD5TBG5"/>
<protein>
    <submittedName>
        <fullName evidence="1">Uncharacterized protein</fullName>
    </submittedName>
</protein>
<dbReference type="EMBL" id="JADGJH010000058">
    <property type="protein sequence ID" value="KAJ3140100.1"/>
    <property type="molecule type" value="Genomic_DNA"/>
</dbReference>
<proteinExistence type="predicted"/>
<organism evidence="1 2">
    <name type="scientific">Physocladia obscura</name>
    <dbReference type="NCBI Taxonomy" id="109957"/>
    <lineage>
        <taxon>Eukaryota</taxon>
        <taxon>Fungi</taxon>
        <taxon>Fungi incertae sedis</taxon>
        <taxon>Chytridiomycota</taxon>
        <taxon>Chytridiomycota incertae sedis</taxon>
        <taxon>Chytridiomycetes</taxon>
        <taxon>Chytridiales</taxon>
        <taxon>Chytriomycetaceae</taxon>
        <taxon>Physocladia</taxon>
    </lineage>
</organism>
<evidence type="ECO:0000313" key="2">
    <source>
        <dbReference type="Proteomes" id="UP001211907"/>
    </source>
</evidence>